<sequence length="98" mass="10684">MIQMADLKIFDVADYLDSEEKIAEYLTVVLEDNDPTLLAAALGDVDRARGMTQLARDTGLAREALYRSLCATGNPSYATVVKVMQALGLKLVPQPLAR</sequence>
<organism evidence="1 2">
    <name type="scientific">Simplicispira metamorpha</name>
    <dbReference type="NCBI Taxonomy" id="80881"/>
    <lineage>
        <taxon>Bacteria</taxon>
        <taxon>Pseudomonadati</taxon>
        <taxon>Pseudomonadota</taxon>
        <taxon>Betaproteobacteria</taxon>
        <taxon>Burkholderiales</taxon>
        <taxon>Comamonadaceae</taxon>
        <taxon>Simplicispira</taxon>
    </lineage>
</organism>
<dbReference type="EMBL" id="SLXH01000006">
    <property type="protein sequence ID" value="TCP19162.1"/>
    <property type="molecule type" value="Genomic_DNA"/>
</dbReference>
<keyword evidence="2" id="KW-1185">Reference proteome</keyword>
<dbReference type="AlphaFoldDB" id="A0A4R2NDM2"/>
<reference evidence="1 2" key="1">
    <citation type="submission" date="2019-03" db="EMBL/GenBank/DDBJ databases">
        <title>Genomic Encyclopedia of Type Strains, Phase IV (KMG-IV): sequencing the most valuable type-strain genomes for metagenomic binning, comparative biology and taxonomic classification.</title>
        <authorList>
            <person name="Goeker M."/>
        </authorList>
    </citation>
    <scope>NUCLEOTIDE SEQUENCE [LARGE SCALE GENOMIC DNA]</scope>
    <source>
        <strain evidence="1 2">DSM 1837</strain>
    </source>
</reference>
<name>A0A4R2NDM2_9BURK</name>
<dbReference type="Pfam" id="PF21716">
    <property type="entry name" value="dnstrm_HI1420"/>
    <property type="match status" value="1"/>
</dbReference>
<dbReference type="InterPro" id="IPR014057">
    <property type="entry name" value="HI1420"/>
</dbReference>
<dbReference type="PANTHER" id="PTHR40275:SF1">
    <property type="entry name" value="SSL7038 PROTEIN"/>
    <property type="match status" value="1"/>
</dbReference>
<dbReference type="SUPFAM" id="SSF47413">
    <property type="entry name" value="lambda repressor-like DNA-binding domains"/>
    <property type="match status" value="1"/>
</dbReference>
<comment type="caution">
    <text evidence="1">The sequence shown here is derived from an EMBL/GenBank/DDBJ whole genome shotgun (WGS) entry which is preliminary data.</text>
</comment>
<dbReference type="InterPro" id="IPR010982">
    <property type="entry name" value="Lambda_DNA-bd_dom_sf"/>
</dbReference>
<gene>
    <name evidence="1" type="ORF">EV674_1064</name>
</gene>
<dbReference type="GO" id="GO:0003677">
    <property type="term" value="F:DNA binding"/>
    <property type="evidence" value="ECO:0007669"/>
    <property type="project" value="InterPro"/>
</dbReference>
<accession>A0A4R2NDM2</accession>
<dbReference type="Proteomes" id="UP000295182">
    <property type="component" value="Unassembled WGS sequence"/>
</dbReference>
<protein>
    <submittedName>
        <fullName evidence="1">Putative addiction module antidote protein</fullName>
    </submittedName>
</protein>
<evidence type="ECO:0000313" key="2">
    <source>
        <dbReference type="Proteomes" id="UP000295182"/>
    </source>
</evidence>
<evidence type="ECO:0000313" key="1">
    <source>
        <dbReference type="EMBL" id="TCP19162.1"/>
    </source>
</evidence>
<dbReference type="PANTHER" id="PTHR40275">
    <property type="entry name" value="SSL7038 PROTEIN"/>
    <property type="match status" value="1"/>
</dbReference>
<dbReference type="Gene3D" id="1.10.260.40">
    <property type="entry name" value="lambda repressor-like DNA-binding domains"/>
    <property type="match status" value="1"/>
</dbReference>
<proteinExistence type="predicted"/>
<dbReference type="NCBIfam" id="TIGR02684">
    <property type="entry name" value="dnstrm_HI1420"/>
    <property type="match status" value="1"/>
</dbReference>